<reference evidence="3 4" key="1">
    <citation type="submission" date="2017-12" db="EMBL/GenBank/DDBJ databases">
        <title>Sequencing the genomes of 1000 Actinobacteria strains.</title>
        <authorList>
            <person name="Klenk H.-P."/>
        </authorList>
    </citation>
    <scope>NUCLEOTIDE SEQUENCE [LARGE SCALE GENOMIC DNA]</scope>
    <source>
        <strain evidence="3 4">DSM 45165</strain>
    </source>
</reference>
<gene>
    <name evidence="3" type="ORF">ATK30_0301</name>
</gene>
<dbReference type="Proteomes" id="UP000233750">
    <property type="component" value="Unassembled WGS sequence"/>
</dbReference>
<feature type="chain" id="PRO_5038675923" evidence="2">
    <location>
        <begin position="27"/>
        <end position="232"/>
    </location>
</feature>
<evidence type="ECO:0000313" key="4">
    <source>
        <dbReference type="Proteomes" id="UP000233750"/>
    </source>
</evidence>
<sequence>MRNKGFRPARAVRLAGVVAAGVLACAACTSSHSSGHQAAGGESPSLAGDHAGLAAGNSSTPVPGTGSCRLGSRNGQPVPDPACTPGAVNPQVNQADIGSTVCKSGWTKTVRPPTSKTNSMKAATAKAYSLQPGATGEYDHLVSLELGGAPDDPRNLWVEPGKIPNPKDAVENKLKDAVCSGLIPLTTAQTAIAHSWTTAFDDAGLRVNGGTVCLRADPHKCVKGQRGDDTGE</sequence>
<feature type="signal peptide" evidence="2">
    <location>
        <begin position="1"/>
        <end position="26"/>
    </location>
</feature>
<dbReference type="RefSeq" id="WP_312878278.1">
    <property type="nucleotide sequence ID" value="NZ_JACJHR010000018.1"/>
</dbReference>
<feature type="compositionally biased region" description="Low complexity" evidence="1">
    <location>
        <begin position="34"/>
        <end position="43"/>
    </location>
</feature>
<feature type="region of interest" description="Disordered" evidence="1">
    <location>
        <begin position="34"/>
        <end position="91"/>
    </location>
</feature>
<evidence type="ECO:0000256" key="2">
    <source>
        <dbReference type="SAM" id="SignalP"/>
    </source>
</evidence>
<keyword evidence="4" id="KW-1185">Reference proteome</keyword>
<dbReference type="EMBL" id="PJMY01000001">
    <property type="protein sequence ID" value="PKW00213.1"/>
    <property type="molecule type" value="Genomic_DNA"/>
</dbReference>
<accession>A0A2N3X267</accession>
<evidence type="ECO:0000256" key="1">
    <source>
        <dbReference type="SAM" id="MobiDB-lite"/>
    </source>
</evidence>
<comment type="caution">
    <text evidence="3">The sequence shown here is derived from an EMBL/GenBank/DDBJ whole genome shotgun (WGS) entry which is preliminary data.</text>
</comment>
<proteinExistence type="predicted"/>
<evidence type="ECO:0000313" key="3">
    <source>
        <dbReference type="EMBL" id="PKW00213.1"/>
    </source>
</evidence>
<dbReference type="PROSITE" id="PS51257">
    <property type="entry name" value="PROKAR_LIPOPROTEIN"/>
    <property type="match status" value="1"/>
</dbReference>
<dbReference type="AlphaFoldDB" id="A0A2N3X267"/>
<protein>
    <submittedName>
        <fullName evidence="3">Uncharacterized protein</fullName>
    </submittedName>
</protein>
<organism evidence="3 4">
    <name type="scientific">Amycolatopsis echigonensis</name>
    <dbReference type="NCBI Taxonomy" id="2576905"/>
    <lineage>
        <taxon>Bacteria</taxon>
        <taxon>Bacillati</taxon>
        <taxon>Actinomycetota</taxon>
        <taxon>Actinomycetes</taxon>
        <taxon>Pseudonocardiales</taxon>
        <taxon>Pseudonocardiaceae</taxon>
        <taxon>Amycolatopsis</taxon>
    </lineage>
</organism>
<keyword evidence="2" id="KW-0732">Signal</keyword>
<name>A0A2N3X267_9PSEU</name>